<accession>A0A448X1K0</accession>
<evidence type="ECO:0000313" key="2">
    <source>
        <dbReference type="Proteomes" id="UP000784294"/>
    </source>
</evidence>
<dbReference type="Proteomes" id="UP000784294">
    <property type="component" value="Unassembled WGS sequence"/>
</dbReference>
<keyword evidence="2" id="KW-1185">Reference proteome</keyword>
<protein>
    <submittedName>
        <fullName evidence="1">Uncharacterized protein</fullName>
    </submittedName>
</protein>
<gene>
    <name evidence="1" type="ORF">PXEA_LOCUS18985</name>
</gene>
<sequence>MTLHSVPANDGRPMGYWPKLGEIMQHLDISTPCGCVAWSARLSLPPVPLEPACIVADCRVRVAVKRELLVTSCLQKKSCFQQSPARQQTSLFMLPP</sequence>
<name>A0A448X1K0_9PLAT</name>
<comment type="caution">
    <text evidence="1">The sequence shown here is derived from an EMBL/GenBank/DDBJ whole genome shotgun (WGS) entry which is preliminary data.</text>
</comment>
<dbReference type="AlphaFoldDB" id="A0A448X1K0"/>
<reference evidence="1" key="1">
    <citation type="submission" date="2018-11" db="EMBL/GenBank/DDBJ databases">
        <authorList>
            <consortium name="Pathogen Informatics"/>
        </authorList>
    </citation>
    <scope>NUCLEOTIDE SEQUENCE</scope>
</reference>
<proteinExistence type="predicted"/>
<organism evidence="1 2">
    <name type="scientific">Protopolystoma xenopodis</name>
    <dbReference type="NCBI Taxonomy" id="117903"/>
    <lineage>
        <taxon>Eukaryota</taxon>
        <taxon>Metazoa</taxon>
        <taxon>Spiralia</taxon>
        <taxon>Lophotrochozoa</taxon>
        <taxon>Platyhelminthes</taxon>
        <taxon>Monogenea</taxon>
        <taxon>Polyopisthocotylea</taxon>
        <taxon>Polystomatidea</taxon>
        <taxon>Polystomatidae</taxon>
        <taxon>Protopolystoma</taxon>
    </lineage>
</organism>
<dbReference type="EMBL" id="CAAALY010074710">
    <property type="protein sequence ID" value="VEL25545.1"/>
    <property type="molecule type" value="Genomic_DNA"/>
</dbReference>
<evidence type="ECO:0000313" key="1">
    <source>
        <dbReference type="EMBL" id="VEL25545.1"/>
    </source>
</evidence>